<dbReference type="GO" id="GO:0046872">
    <property type="term" value="F:metal ion binding"/>
    <property type="evidence" value="ECO:0007669"/>
    <property type="project" value="UniProtKB-KW"/>
</dbReference>
<evidence type="ECO:0000256" key="6">
    <source>
        <dbReference type="ARBA" id="ARBA00022842"/>
    </source>
</evidence>
<sequence length="429" mass="48744">MTSQTHLNGASAPTDKAARRKRFEDVFPVIAEELLGYVRGEGMPQDAVEWFERNLNYNTPGGKLNRGMSVVDTVEILKGRQLSEDEYFKAAVLGWCVELLQAYFLVADDMMDQSVTRRGQPCWYKVPSVGNIAINDAFMLEAAIYHLLKKHFRPEPYYVDLLELFLETTFQTELGQLIDLITAPEDHVDLSKFSLEKHHLIVVYKTAFYSFYLPVALAMRMCHDSIFPIQLLSHLLVSELQSPYLSISPSRRLAVSPSPRPPVIMPLDVSVLLTARRPPFSPALSRVCAITDKTAYDLALSILIPLGEYFQVQDDYLDCYGLPEHIGKIGTDILDNKCSWNVNTALKFATPEQRKVLDDNYGKKDATCEARIKEIFSQSPISLPERFEAYEKQSHAKLLELIGQVDEEKTGMKRAVFVSFLEKVYKRSK</sequence>
<evidence type="ECO:0000256" key="1">
    <source>
        <dbReference type="ARBA" id="ARBA00001946"/>
    </source>
</evidence>
<dbReference type="EMBL" id="RSCD01000016">
    <property type="protein sequence ID" value="RSH88600.1"/>
    <property type="molecule type" value="Genomic_DNA"/>
</dbReference>
<reference evidence="12 13" key="1">
    <citation type="submission" date="2018-11" db="EMBL/GenBank/DDBJ databases">
        <title>Genome sequence of Saitozyma podzolica DSM 27192.</title>
        <authorList>
            <person name="Aliyu H."/>
            <person name="Gorte O."/>
            <person name="Ochsenreither K."/>
        </authorList>
    </citation>
    <scope>NUCLEOTIDE SEQUENCE [LARGE SCALE GENOMIC DNA]</scope>
    <source>
        <strain evidence="12 13">DSM 27192</strain>
    </source>
</reference>
<dbReference type="InterPro" id="IPR000092">
    <property type="entry name" value="Polyprenyl_synt"/>
</dbReference>
<dbReference type="GO" id="GO:0004337">
    <property type="term" value="F:(2E,6E)-farnesyl diphosphate synthase activity"/>
    <property type="evidence" value="ECO:0007669"/>
    <property type="project" value="UniProtKB-EC"/>
</dbReference>
<dbReference type="Gene3D" id="1.10.600.10">
    <property type="entry name" value="Farnesyl Diphosphate Synthase"/>
    <property type="match status" value="1"/>
</dbReference>
<keyword evidence="5" id="KW-0479">Metal-binding</keyword>
<evidence type="ECO:0000256" key="2">
    <source>
        <dbReference type="ARBA" id="ARBA00012439"/>
    </source>
</evidence>
<dbReference type="InterPro" id="IPR033749">
    <property type="entry name" value="Polyprenyl_synt_CS"/>
</dbReference>
<protein>
    <recommendedName>
        <fullName evidence="10">(2E,6E)-farnesyl diphosphate synthase</fullName>
        <ecNumber evidence="3">2.5.1.1</ecNumber>
        <ecNumber evidence="2">2.5.1.10</ecNumber>
    </recommendedName>
    <alternativeName>
        <fullName evidence="9">Dimethylallyltranstransferase</fullName>
    </alternativeName>
    <alternativeName>
        <fullName evidence="8">Farnesyl diphosphate synthase</fullName>
    </alternativeName>
    <alternativeName>
        <fullName evidence="7">Geranyltranstransferase</fullName>
    </alternativeName>
</protein>
<dbReference type="PROSITE" id="PS00444">
    <property type="entry name" value="POLYPRENYL_SYNTHASE_2"/>
    <property type="match status" value="1"/>
</dbReference>
<dbReference type="SUPFAM" id="SSF48576">
    <property type="entry name" value="Terpenoid synthases"/>
    <property type="match status" value="2"/>
</dbReference>
<name>A0A427YBV4_9TREE</name>
<organism evidence="12 13">
    <name type="scientific">Saitozyma podzolica</name>
    <dbReference type="NCBI Taxonomy" id="1890683"/>
    <lineage>
        <taxon>Eukaryota</taxon>
        <taxon>Fungi</taxon>
        <taxon>Dikarya</taxon>
        <taxon>Basidiomycota</taxon>
        <taxon>Agaricomycotina</taxon>
        <taxon>Tremellomycetes</taxon>
        <taxon>Tremellales</taxon>
        <taxon>Trimorphomycetaceae</taxon>
        <taxon>Saitozyma</taxon>
    </lineage>
</organism>
<evidence type="ECO:0000256" key="9">
    <source>
        <dbReference type="ARBA" id="ARBA00032448"/>
    </source>
</evidence>
<dbReference type="PANTHER" id="PTHR11525">
    <property type="entry name" value="FARNESYL-PYROPHOSPHATE SYNTHETASE"/>
    <property type="match status" value="1"/>
</dbReference>
<comment type="similarity">
    <text evidence="11">Belongs to the FPP/GGPP synthase family.</text>
</comment>
<dbReference type="InterPro" id="IPR008949">
    <property type="entry name" value="Isoprenoid_synthase_dom_sf"/>
</dbReference>
<dbReference type="AlphaFoldDB" id="A0A427YBV4"/>
<proteinExistence type="inferred from homology"/>
<comment type="cofactor">
    <cofactor evidence="1">
        <name>Mg(2+)</name>
        <dbReference type="ChEBI" id="CHEBI:18420"/>
    </cofactor>
</comment>
<dbReference type="PROSITE" id="PS00723">
    <property type="entry name" value="POLYPRENYL_SYNTHASE_1"/>
    <property type="match status" value="1"/>
</dbReference>
<dbReference type="InterPro" id="IPR039702">
    <property type="entry name" value="FPS1-like"/>
</dbReference>
<evidence type="ECO:0000313" key="12">
    <source>
        <dbReference type="EMBL" id="RSH88600.1"/>
    </source>
</evidence>
<dbReference type="PANTHER" id="PTHR11525:SF0">
    <property type="entry name" value="FARNESYL PYROPHOSPHATE SYNTHASE"/>
    <property type="match status" value="1"/>
</dbReference>
<dbReference type="EC" id="2.5.1.1" evidence="3"/>
<dbReference type="OrthoDB" id="10257492at2759"/>
<gene>
    <name evidence="12" type="primary">ERG20</name>
    <name evidence="12" type="ORF">EHS25_002827</name>
</gene>
<evidence type="ECO:0000256" key="5">
    <source>
        <dbReference type="ARBA" id="ARBA00022723"/>
    </source>
</evidence>
<dbReference type="GO" id="GO:0005737">
    <property type="term" value="C:cytoplasm"/>
    <property type="evidence" value="ECO:0007669"/>
    <property type="project" value="TreeGrafter"/>
</dbReference>
<keyword evidence="4 11" id="KW-0808">Transferase</keyword>
<keyword evidence="13" id="KW-1185">Reference proteome</keyword>
<evidence type="ECO:0000313" key="13">
    <source>
        <dbReference type="Proteomes" id="UP000279259"/>
    </source>
</evidence>
<evidence type="ECO:0000256" key="4">
    <source>
        <dbReference type="ARBA" id="ARBA00022679"/>
    </source>
</evidence>
<evidence type="ECO:0000256" key="8">
    <source>
        <dbReference type="ARBA" id="ARBA00032424"/>
    </source>
</evidence>
<dbReference type="CDD" id="cd00685">
    <property type="entry name" value="Trans_IPPS_HT"/>
    <property type="match status" value="1"/>
</dbReference>
<dbReference type="GO" id="GO:0045337">
    <property type="term" value="P:farnesyl diphosphate biosynthetic process"/>
    <property type="evidence" value="ECO:0007669"/>
    <property type="project" value="TreeGrafter"/>
</dbReference>
<comment type="caution">
    <text evidence="12">The sequence shown here is derived from an EMBL/GenBank/DDBJ whole genome shotgun (WGS) entry which is preliminary data.</text>
</comment>
<evidence type="ECO:0000256" key="3">
    <source>
        <dbReference type="ARBA" id="ARBA00012833"/>
    </source>
</evidence>
<dbReference type="Pfam" id="PF00348">
    <property type="entry name" value="polyprenyl_synt"/>
    <property type="match status" value="2"/>
</dbReference>
<dbReference type="Proteomes" id="UP000279259">
    <property type="component" value="Unassembled WGS sequence"/>
</dbReference>
<evidence type="ECO:0000256" key="10">
    <source>
        <dbReference type="ARBA" id="ARBA00032873"/>
    </source>
</evidence>
<dbReference type="GO" id="GO:0004161">
    <property type="term" value="F:dimethylallyltranstransferase activity"/>
    <property type="evidence" value="ECO:0007669"/>
    <property type="project" value="UniProtKB-EC"/>
</dbReference>
<dbReference type="STRING" id="1890683.A0A427YBV4"/>
<keyword evidence="6" id="KW-0460">Magnesium</keyword>
<evidence type="ECO:0000256" key="11">
    <source>
        <dbReference type="RuleBase" id="RU004466"/>
    </source>
</evidence>
<accession>A0A427YBV4</accession>
<dbReference type="EC" id="2.5.1.10" evidence="2"/>
<evidence type="ECO:0000256" key="7">
    <source>
        <dbReference type="ARBA" id="ARBA00032380"/>
    </source>
</evidence>